<gene>
    <name evidence="3" type="primary">LOC110772413</name>
</gene>
<dbReference type="RefSeq" id="XP_021832536.1">
    <property type="nucleotide sequence ID" value="XM_021976844.1"/>
</dbReference>
<keyword evidence="1" id="KW-0812">Transmembrane</keyword>
<dbReference type="KEGG" id="pavi:110772413"/>
<evidence type="ECO:0000256" key="1">
    <source>
        <dbReference type="SAM" id="Phobius"/>
    </source>
</evidence>
<sequence>MTRFTMLQVHATFHHHLWSLPSRGMILIRTFGSRFHFVRSIMYIPGYAVCHGVILFSLASWNTNFGVVAFHISRNQWNRVEVDTAVNYAIFIGRAVVVGTTIYALCGNCVRALSLSMQKGDDGGIAYSLRQLFILEDLEIARPPLPFEVHGDDYFVHLGKRDFCHVKTGYNAGLMVQYICITTFQIVVGEAGRDMIKTIHSTVHSVEMESPQWFYLVSCFARDCGDYEPTGDESNWILQKEAKQENGETADRPHEIGSYGRVGTFY</sequence>
<evidence type="ECO:0000313" key="3">
    <source>
        <dbReference type="RefSeq" id="XP_021832536.1"/>
    </source>
</evidence>
<organism evidence="2 3">
    <name type="scientific">Prunus avium</name>
    <name type="common">Cherry</name>
    <name type="synonym">Cerasus avium</name>
    <dbReference type="NCBI Taxonomy" id="42229"/>
    <lineage>
        <taxon>Eukaryota</taxon>
        <taxon>Viridiplantae</taxon>
        <taxon>Streptophyta</taxon>
        <taxon>Embryophyta</taxon>
        <taxon>Tracheophyta</taxon>
        <taxon>Spermatophyta</taxon>
        <taxon>Magnoliopsida</taxon>
        <taxon>eudicotyledons</taxon>
        <taxon>Gunneridae</taxon>
        <taxon>Pentapetalae</taxon>
        <taxon>rosids</taxon>
        <taxon>fabids</taxon>
        <taxon>Rosales</taxon>
        <taxon>Rosaceae</taxon>
        <taxon>Amygdaloideae</taxon>
        <taxon>Amygdaleae</taxon>
        <taxon>Prunus</taxon>
    </lineage>
</organism>
<keyword evidence="1" id="KW-0472">Membrane</keyword>
<keyword evidence="1" id="KW-1133">Transmembrane helix</keyword>
<name>A0A6P5TZS8_PRUAV</name>
<feature type="transmembrane region" description="Helical" evidence="1">
    <location>
        <begin position="41"/>
        <end position="61"/>
    </location>
</feature>
<feature type="transmembrane region" description="Helical" evidence="1">
    <location>
        <begin position="88"/>
        <end position="110"/>
    </location>
</feature>
<evidence type="ECO:0000313" key="2">
    <source>
        <dbReference type="Proteomes" id="UP000515124"/>
    </source>
</evidence>
<dbReference type="GeneID" id="110772413"/>
<reference evidence="3" key="1">
    <citation type="submission" date="2025-08" db="UniProtKB">
        <authorList>
            <consortium name="RefSeq"/>
        </authorList>
    </citation>
    <scope>IDENTIFICATION</scope>
</reference>
<keyword evidence="2" id="KW-1185">Reference proteome</keyword>
<dbReference type="AlphaFoldDB" id="A0A6P5TZS8"/>
<dbReference type="Proteomes" id="UP000515124">
    <property type="component" value="Unplaced"/>
</dbReference>
<proteinExistence type="predicted"/>
<protein>
    <submittedName>
        <fullName evidence="3">Uncharacterized protein LOC110772413</fullName>
    </submittedName>
</protein>
<accession>A0A6P5TZS8</accession>